<evidence type="ECO:0000256" key="1">
    <source>
        <dbReference type="ARBA" id="ARBA00004141"/>
    </source>
</evidence>
<keyword evidence="4 6" id="KW-0472">Membrane</keyword>
<dbReference type="InterPro" id="IPR000068">
    <property type="entry name" value="GPCR_3_Ca_sens_rcpt-rel"/>
</dbReference>
<dbReference type="Ensembl" id="ENSSPUT00000007353.1">
    <property type="protein sequence ID" value="ENSSPUP00000006908.1"/>
    <property type="gene ID" value="ENSSPUG00000005334.1"/>
</dbReference>
<sequence>FIVVFLWIDADHCDKCPEDQYPNMEHNQCILKVITFLSYGELLGIVLVSLALFFSLITALVFRIFIKHRNTPIVKANNRDLSYILLSSLLLCFLCPLLFIGHPSKVTCLLRQVAFGVIFSVAVSTVLAKTIVVILAFLITVPGNKMGKWVGKRLANSIVLSCSLIQVGICAVWLGTSPPFPDFDMHSQTGEIIVECNEGSITMFYSVLGYMGFLAIISFIVAFLARKLPNIFNETRYITFSMLVFCSVWVSFVPSYLSTKGKSMVAVEIFSILASSAGLLGCIFLPKCYVIVMRPNLNTREQLIRKKV</sequence>
<keyword evidence="5" id="KW-0325">Glycoprotein</keyword>
<dbReference type="InterPro" id="IPR038550">
    <property type="entry name" value="GPCR_3_9-Cys_sf"/>
</dbReference>
<feature type="transmembrane region" description="Helical" evidence="6">
    <location>
        <begin position="207"/>
        <end position="225"/>
    </location>
</feature>
<dbReference type="PROSITE" id="PS50259">
    <property type="entry name" value="G_PROTEIN_RECEP_F3_4"/>
    <property type="match status" value="1"/>
</dbReference>
<dbReference type="InterPro" id="IPR017978">
    <property type="entry name" value="GPCR_3_C"/>
</dbReference>
<evidence type="ECO:0000313" key="9">
    <source>
        <dbReference type="Proteomes" id="UP000694392"/>
    </source>
</evidence>
<dbReference type="PRINTS" id="PR01535">
    <property type="entry name" value="VOMERONASL2R"/>
</dbReference>
<organism evidence="8 9">
    <name type="scientific">Sphenodon punctatus</name>
    <name type="common">Tuatara</name>
    <name type="synonym">Hatteria punctata</name>
    <dbReference type="NCBI Taxonomy" id="8508"/>
    <lineage>
        <taxon>Eukaryota</taxon>
        <taxon>Metazoa</taxon>
        <taxon>Chordata</taxon>
        <taxon>Craniata</taxon>
        <taxon>Vertebrata</taxon>
        <taxon>Euteleostomi</taxon>
        <taxon>Lepidosauria</taxon>
        <taxon>Sphenodontia</taxon>
        <taxon>Sphenodontidae</taxon>
        <taxon>Sphenodon</taxon>
    </lineage>
</organism>
<evidence type="ECO:0000256" key="5">
    <source>
        <dbReference type="ARBA" id="ARBA00023180"/>
    </source>
</evidence>
<reference evidence="8" key="2">
    <citation type="submission" date="2025-09" db="UniProtKB">
        <authorList>
            <consortium name="Ensembl"/>
        </authorList>
    </citation>
    <scope>IDENTIFICATION</scope>
</reference>
<dbReference type="InterPro" id="IPR004073">
    <property type="entry name" value="GPCR_3_vmron_rcpt_2"/>
</dbReference>
<keyword evidence="2 6" id="KW-0812">Transmembrane</keyword>
<evidence type="ECO:0000256" key="6">
    <source>
        <dbReference type="SAM" id="Phobius"/>
    </source>
</evidence>
<dbReference type="GO" id="GO:0005886">
    <property type="term" value="C:plasma membrane"/>
    <property type="evidence" value="ECO:0007669"/>
    <property type="project" value="TreeGrafter"/>
</dbReference>
<dbReference type="PRINTS" id="PR00248">
    <property type="entry name" value="GPCRMGR"/>
</dbReference>
<keyword evidence="9" id="KW-1185">Reference proteome</keyword>
<feature type="transmembrane region" description="Helical" evidence="6">
    <location>
        <begin position="83"/>
        <end position="101"/>
    </location>
</feature>
<dbReference type="AlphaFoldDB" id="A0A8D0GJ64"/>
<dbReference type="Gene3D" id="2.10.50.30">
    <property type="entry name" value="GPCR, family 3, nine cysteines domain"/>
    <property type="match status" value="1"/>
</dbReference>
<dbReference type="GO" id="GO:0004930">
    <property type="term" value="F:G protein-coupled receptor activity"/>
    <property type="evidence" value="ECO:0007669"/>
    <property type="project" value="InterPro"/>
</dbReference>
<evidence type="ECO:0000256" key="3">
    <source>
        <dbReference type="ARBA" id="ARBA00022989"/>
    </source>
</evidence>
<feature type="transmembrane region" description="Helical" evidence="6">
    <location>
        <begin position="154"/>
        <end position="175"/>
    </location>
</feature>
<evidence type="ECO:0000259" key="7">
    <source>
        <dbReference type="PROSITE" id="PS50259"/>
    </source>
</evidence>
<dbReference type="PANTHER" id="PTHR24061">
    <property type="entry name" value="CALCIUM-SENSING RECEPTOR-RELATED"/>
    <property type="match status" value="1"/>
</dbReference>
<feature type="transmembrane region" description="Helical" evidence="6">
    <location>
        <begin position="42"/>
        <end position="62"/>
    </location>
</feature>
<name>A0A8D0GJ64_SPHPU</name>
<reference evidence="8" key="1">
    <citation type="submission" date="2025-08" db="UniProtKB">
        <authorList>
            <consortium name="Ensembl"/>
        </authorList>
    </citation>
    <scope>IDENTIFICATION</scope>
</reference>
<feature type="transmembrane region" description="Helical" evidence="6">
    <location>
        <begin position="113"/>
        <end position="142"/>
    </location>
</feature>
<dbReference type="PANTHER" id="PTHR24061:SF599">
    <property type="entry name" value="G-PROTEIN COUPLED RECEPTORS FAMILY 3 PROFILE DOMAIN-CONTAINING PROTEIN"/>
    <property type="match status" value="1"/>
</dbReference>
<proteinExistence type="predicted"/>
<evidence type="ECO:0000313" key="8">
    <source>
        <dbReference type="Ensembl" id="ENSSPUP00000006908.1"/>
    </source>
</evidence>
<protein>
    <recommendedName>
        <fullName evidence="7">G-protein coupled receptors family 3 profile domain-containing protein</fullName>
    </recommendedName>
</protein>
<accession>A0A8D0GJ64</accession>
<dbReference type="CDD" id="cd15283">
    <property type="entry name" value="7tmC_V2R_pheromone"/>
    <property type="match status" value="1"/>
</dbReference>
<evidence type="ECO:0000256" key="4">
    <source>
        <dbReference type="ARBA" id="ARBA00023136"/>
    </source>
</evidence>
<dbReference type="Pfam" id="PF00003">
    <property type="entry name" value="7tm_3"/>
    <property type="match status" value="1"/>
</dbReference>
<evidence type="ECO:0000256" key="2">
    <source>
        <dbReference type="ARBA" id="ARBA00022692"/>
    </source>
</evidence>
<dbReference type="InterPro" id="IPR000337">
    <property type="entry name" value="GPCR_3"/>
</dbReference>
<dbReference type="Proteomes" id="UP000694392">
    <property type="component" value="Unplaced"/>
</dbReference>
<comment type="subcellular location">
    <subcellularLocation>
        <location evidence="1">Membrane</location>
        <topology evidence="1">Multi-pass membrane protein</topology>
    </subcellularLocation>
</comment>
<feature type="domain" description="G-protein coupled receptors family 3 profile" evidence="7">
    <location>
        <begin position="43"/>
        <end position="307"/>
    </location>
</feature>
<feature type="transmembrane region" description="Helical" evidence="6">
    <location>
        <begin position="269"/>
        <end position="292"/>
    </location>
</feature>
<feature type="transmembrane region" description="Helical" evidence="6">
    <location>
        <begin position="237"/>
        <end position="257"/>
    </location>
</feature>
<keyword evidence="3 6" id="KW-1133">Transmembrane helix</keyword>
<dbReference type="OMA" id="NIRRTGC"/>
<dbReference type="GeneTree" id="ENSGT00950000182788"/>